<feature type="domain" description="DUF6980" evidence="1">
    <location>
        <begin position="6"/>
        <end position="85"/>
    </location>
</feature>
<dbReference type="EMBL" id="LAXD01000001">
    <property type="protein sequence ID" value="KWW99151.1"/>
    <property type="molecule type" value="Genomic_DNA"/>
</dbReference>
<name>A0A132MP14_9ACTN</name>
<dbReference type="STRING" id="1469144.LI90_785"/>
<comment type="caution">
    <text evidence="2">The sequence shown here is derived from an EMBL/GenBank/DDBJ whole genome shotgun (WGS) entry which is preliminary data.</text>
</comment>
<dbReference type="Proteomes" id="UP000070188">
    <property type="component" value="Unassembled WGS sequence"/>
</dbReference>
<evidence type="ECO:0000313" key="3">
    <source>
        <dbReference type="Proteomes" id="UP000070188"/>
    </source>
</evidence>
<dbReference type="AlphaFoldDB" id="A0A132MP14"/>
<keyword evidence="3" id="KW-1185">Reference proteome</keyword>
<accession>A0A132MP14</accession>
<gene>
    <name evidence="2" type="ORF">LI90_785</name>
</gene>
<sequence length="89" mass="10582">MRYAVEADDLPVSYNPKLREYGIDRTGDSGIVSQIEYCPWCGKKLPKDLRDEWFERVRQLGLDPWEVLDHPEKFPEDLLTDRWWKEAGL</sequence>
<evidence type="ECO:0000313" key="2">
    <source>
        <dbReference type="EMBL" id="KWW99151.1"/>
    </source>
</evidence>
<protein>
    <recommendedName>
        <fullName evidence="1">DUF6980 domain-containing protein</fullName>
    </recommendedName>
</protein>
<evidence type="ECO:0000259" key="1">
    <source>
        <dbReference type="Pfam" id="PF22400"/>
    </source>
</evidence>
<dbReference type="PATRIC" id="fig|1469144.10.peg.898"/>
<dbReference type="Pfam" id="PF22400">
    <property type="entry name" value="DUF6980"/>
    <property type="match status" value="1"/>
</dbReference>
<proteinExistence type="predicted"/>
<dbReference type="InterPro" id="IPR053918">
    <property type="entry name" value="DUF6980"/>
</dbReference>
<organism evidence="2 3">
    <name type="scientific">Carbonactinospora thermoautotrophica</name>
    <dbReference type="NCBI Taxonomy" id="1469144"/>
    <lineage>
        <taxon>Bacteria</taxon>
        <taxon>Bacillati</taxon>
        <taxon>Actinomycetota</taxon>
        <taxon>Actinomycetes</taxon>
        <taxon>Kitasatosporales</taxon>
        <taxon>Carbonactinosporaceae</taxon>
        <taxon>Carbonactinospora</taxon>
    </lineage>
</organism>
<reference evidence="3" key="1">
    <citation type="submission" date="2015-04" db="EMBL/GenBank/DDBJ databases">
        <title>Physiological reanalysis, assessment of diazotrophy, and genome sequences of multiple isolates of Streptomyces thermoautotrophicus.</title>
        <authorList>
            <person name="MacKellar D.C."/>
            <person name="Lieber L."/>
            <person name="Norman J."/>
            <person name="Bolger A."/>
            <person name="Tobin C."/>
            <person name="Murray J.W."/>
            <person name="Chang R."/>
            <person name="Ford T."/>
            <person name="Nguyen P.Q."/>
            <person name="Woodward J."/>
            <person name="Permingeat H."/>
            <person name="Joshi N.S."/>
            <person name="Silver P.A."/>
            <person name="Usadel B."/>
            <person name="Rutherford A.W."/>
            <person name="Friesen M."/>
            <person name="Prell J."/>
        </authorList>
    </citation>
    <scope>NUCLEOTIDE SEQUENCE [LARGE SCALE GENOMIC DNA]</scope>
    <source>
        <strain evidence="3">H1</strain>
    </source>
</reference>